<evidence type="ECO:0000256" key="7">
    <source>
        <dbReference type="ARBA" id="ARBA00022989"/>
    </source>
</evidence>
<name>A0A2H5MY48_CITUN</name>
<evidence type="ECO:0000256" key="1">
    <source>
        <dbReference type="ARBA" id="ARBA00004479"/>
    </source>
</evidence>
<keyword evidence="9" id="KW-0675">Receptor</keyword>
<dbReference type="InterPro" id="IPR032675">
    <property type="entry name" value="LRR_dom_sf"/>
</dbReference>
<gene>
    <name evidence="11" type="ORF">CUMW_281300</name>
</gene>
<dbReference type="GO" id="GO:0016020">
    <property type="term" value="C:membrane"/>
    <property type="evidence" value="ECO:0007669"/>
    <property type="project" value="UniProtKB-SubCell"/>
</dbReference>
<reference evidence="11 12" key="1">
    <citation type="journal article" date="2017" name="Front. Genet.">
        <title>Draft sequencing of the heterozygous diploid genome of Satsuma (Citrus unshiu Marc.) using a hybrid assembly approach.</title>
        <authorList>
            <person name="Shimizu T."/>
            <person name="Tanizawa Y."/>
            <person name="Mochizuki T."/>
            <person name="Nagasaki H."/>
            <person name="Yoshioka T."/>
            <person name="Toyoda A."/>
            <person name="Fujiyama A."/>
            <person name="Kaminuma E."/>
            <person name="Nakamura Y."/>
        </authorList>
    </citation>
    <scope>NUCLEOTIDE SEQUENCE [LARGE SCALE GENOMIC DNA]</scope>
    <source>
        <strain evidence="12">cv. Miyagawa wase</strain>
    </source>
</reference>
<comment type="caution">
    <text evidence="11">The sequence shown here is derived from an EMBL/GenBank/DDBJ whole genome shotgun (WGS) entry which is preliminary data.</text>
</comment>
<dbReference type="Gene3D" id="3.80.10.10">
    <property type="entry name" value="Ribonuclease Inhibitor"/>
    <property type="match status" value="1"/>
</dbReference>
<evidence type="ECO:0000256" key="9">
    <source>
        <dbReference type="ARBA" id="ARBA00023170"/>
    </source>
</evidence>
<keyword evidence="5" id="KW-0732">Signal</keyword>
<dbReference type="STRING" id="55188.A0A2H5MY48"/>
<evidence type="ECO:0000256" key="10">
    <source>
        <dbReference type="ARBA" id="ARBA00023180"/>
    </source>
</evidence>
<evidence type="ECO:0000256" key="2">
    <source>
        <dbReference type="ARBA" id="ARBA00009592"/>
    </source>
</evidence>
<evidence type="ECO:0000256" key="5">
    <source>
        <dbReference type="ARBA" id="ARBA00022729"/>
    </source>
</evidence>
<keyword evidence="10" id="KW-0325">Glycoprotein</keyword>
<keyword evidence="12" id="KW-1185">Reference proteome</keyword>
<dbReference type="InterPro" id="IPR001611">
    <property type="entry name" value="Leu-rich_rpt"/>
</dbReference>
<dbReference type="AlphaFoldDB" id="A0A2H5MY48"/>
<dbReference type="Pfam" id="PF00560">
    <property type="entry name" value="LRR_1"/>
    <property type="match status" value="3"/>
</dbReference>
<dbReference type="Pfam" id="PF12799">
    <property type="entry name" value="LRR_4"/>
    <property type="match status" value="1"/>
</dbReference>
<keyword evidence="8" id="KW-0472">Membrane</keyword>
<dbReference type="InterPro" id="IPR046956">
    <property type="entry name" value="RLP23-like"/>
</dbReference>
<proteinExistence type="inferred from homology"/>
<dbReference type="InterPro" id="IPR025875">
    <property type="entry name" value="Leu-rich_rpt_4"/>
</dbReference>
<dbReference type="PANTHER" id="PTHR48063:SF101">
    <property type="entry name" value="LRR RECEPTOR-LIKE SERINE_THREONINE-PROTEIN KINASE FLS2"/>
    <property type="match status" value="1"/>
</dbReference>
<feature type="non-terminal residue" evidence="11">
    <location>
        <position position="181"/>
    </location>
</feature>
<evidence type="ECO:0000313" key="12">
    <source>
        <dbReference type="Proteomes" id="UP000236630"/>
    </source>
</evidence>
<organism evidence="11 12">
    <name type="scientific">Citrus unshiu</name>
    <name type="common">Satsuma mandarin</name>
    <name type="synonym">Citrus nobilis var. unshiu</name>
    <dbReference type="NCBI Taxonomy" id="55188"/>
    <lineage>
        <taxon>Eukaryota</taxon>
        <taxon>Viridiplantae</taxon>
        <taxon>Streptophyta</taxon>
        <taxon>Embryophyta</taxon>
        <taxon>Tracheophyta</taxon>
        <taxon>Spermatophyta</taxon>
        <taxon>Magnoliopsida</taxon>
        <taxon>eudicotyledons</taxon>
        <taxon>Gunneridae</taxon>
        <taxon>Pentapetalae</taxon>
        <taxon>rosids</taxon>
        <taxon>malvids</taxon>
        <taxon>Sapindales</taxon>
        <taxon>Rutaceae</taxon>
        <taxon>Aurantioideae</taxon>
        <taxon>Citrus</taxon>
    </lineage>
</organism>
<keyword evidence="7" id="KW-1133">Transmembrane helix</keyword>
<dbReference type="EMBL" id="BDQV01002794">
    <property type="protein sequence ID" value="GAY32567.1"/>
    <property type="molecule type" value="Genomic_DNA"/>
</dbReference>
<evidence type="ECO:0000256" key="4">
    <source>
        <dbReference type="ARBA" id="ARBA00022692"/>
    </source>
</evidence>
<keyword evidence="3" id="KW-0433">Leucine-rich repeat</keyword>
<dbReference type="SUPFAM" id="SSF52058">
    <property type="entry name" value="L domain-like"/>
    <property type="match status" value="1"/>
</dbReference>
<evidence type="ECO:0000256" key="3">
    <source>
        <dbReference type="ARBA" id="ARBA00022614"/>
    </source>
</evidence>
<dbReference type="Proteomes" id="UP000236630">
    <property type="component" value="Unassembled WGS sequence"/>
</dbReference>
<comment type="subcellular location">
    <subcellularLocation>
        <location evidence="1">Membrane</location>
        <topology evidence="1">Single-pass type I membrane protein</topology>
    </subcellularLocation>
</comment>
<accession>A0A2H5MY48</accession>
<keyword evidence="4" id="KW-0812">Transmembrane</keyword>
<evidence type="ECO:0000256" key="8">
    <source>
        <dbReference type="ARBA" id="ARBA00023136"/>
    </source>
</evidence>
<sequence length="181" mass="19883">MGFLHNIQTLSLHNNRLTGELPSSLKNCSKLRVLDLRENALYGEIPTWIGGSLQNLIVLSLKSNNFHGNIPFQLCHLALIQVLDLSLNNISGKVPKCFNNFSAMTQEKSSNPIIGMADKIWILPRYLSGLGVLDLSYNNLSGKIPLGTQLQSFNASVYAENLELCGLPLANMCPDEQSTPS</sequence>
<evidence type="ECO:0000256" key="6">
    <source>
        <dbReference type="ARBA" id="ARBA00022737"/>
    </source>
</evidence>
<protein>
    <recommendedName>
        <fullName evidence="13">Leucine-rich repeat-containing N-terminal plant-type domain-containing protein</fullName>
    </recommendedName>
</protein>
<comment type="similarity">
    <text evidence="2">Belongs to the RLP family.</text>
</comment>
<evidence type="ECO:0000313" key="11">
    <source>
        <dbReference type="EMBL" id="GAY32567.1"/>
    </source>
</evidence>
<dbReference type="PANTHER" id="PTHR48063">
    <property type="entry name" value="LRR RECEPTOR-LIKE KINASE"/>
    <property type="match status" value="1"/>
</dbReference>
<dbReference type="FunFam" id="3.80.10.10:FF:000041">
    <property type="entry name" value="LRR receptor-like serine/threonine-protein kinase ERECTA"/>
    <property type="match status" value="1"/>
</dbReference>
<keyword evidence="6" id="KW-0677">Repeat</keyword>
<evidence type="ECO:0008006" key="13">
    <source>
        <dbReference type="Google" id="ProtNLM"/>
    </source>
</evidence>